<evidence type="ECO:0008006" key="3">
    <source>
        <dbReference type="Google" id="ProtNLM"/>
    </source>
</evidence>
<dbReference type="EMBL" id="JAVDVQ010000006">
    <property type="protein sequence ID" value="MDR7082610.1"/>
    <property type="molecule type" value="Genomic_DNA"/>
</dbReference>
<gene>
    <name evidence="1" type="ORF">J2X01_001899</name>
</gene>
<dbReference type="Proteomes" id="UP001252243">
    <property type="component" value="Unassembled WGS sequence"/>
</dbReference>
<sequence>MPTVPLSGMPSSVPRSRTAPAVGLLIALVLGTVLAGCAYEYDDGFASGTESASAPAFTDAALPRDPMFNQPVTGAELDAWVAEALPEAEGQVFHSNYGTLAAAEEREETTANLPEGSYAVTLACRSPRRVSFSVGHADTELVDLSLRCGTSRVNVVFLPADVVLHIKVEAKAGANFAYRVSRI</sequence>
<dbReference type="RefSeq" id="WP_310056114.1">
    <property type="nucleotide sequence ID" value="NZ_JAVDVQ010000006.1"/>
</dbReference>
<evidence type="ECO:0000313" key="2">
    <source>
        <dbReference type="Proteomes" id="UP001252243"/>
    </source>
</evidence>
<accession>A0ABU1UBT4</accession>
<evidence type="ECO:0000313" key="1">
    <source>
        <dbReference type="EMBL" id="MDR7082610.1"/>
    </source>
</evidence>
<organism evidence="1 2">
    <name type="scientific">Arthrobacter ginsengisoli</name>
    <dbReference type="NCBI Taxonomy" id="1356565"/>
    <lineage>
        <taxon>Bacteria</taxon>
        <taxon>Bacillati</taxon>
        <taxon>Actinomycetota</taxon>
        <taxon>Actinomycetes</taxon>
        <taxon>Micrococcales</taxon>
        <taxon>Micrococcaceae</taxon>
        <taxon>Arthrobacter</taxon>
    </lineage>
</organism>
<reference evidence="1 2" key="1">
    <citation type="submission" date="2023-07" db="EMBL/GenBank/DDBJ databases">
        <title>Sorghum-associated microbial communities from plants grown in Nebraska, USA.</title>
        <authorList>
            <person name="Schachtman D."/>
        </authorList>
    </citation>
    <scope>NUCLEOTIDE SEQUENCE [LARGE SCALE GENOMIC DNA]</scope>
    <source>
        <strain evidence="1 2">BE167</strain>
    </source>
</reference>
<comment type="caution">
    <text evidence="1">The sequence shown here is derived from an EMBL/GenBank/DDBJ whole genome shotgun (WGS) entry which is preliminary data.</text>
</comment>
<keyword evidence="2" id="KW-1185">Reference proteome</keyword>
<name>A0ABU1UBT4_9MICC</name>
<protein>
    <recommendedName>
        <fullName evidence="3">Lipoprotein</fullName>
    </recommendedName>
</protein>
<proteinExistence type="predicted"/>